<dbReference type="Pfam" id="PF04815">
    <property type="entry name" value="Sec23_helical"/>
    <property type="match status" value="1"/>
</dbReference>
<dbReference type="CDD" id="cd11287">
    <property type="entry name" value="Sec23_C"/>
    <property type="match status" value="1"/>
</dbReference>
<evidence type="ECO:0000313" key="19">
    <source>
        <dbReference type="Proteomes" id="UP001222027"/>
    </source>
</evidence>
<comment type="caution">
    <text evidence="18">The sequence shown here is derived from an EMBL/GenBank/DDBJ whole genome shotgun (WGS) entry which is preliminary data.</text>
</comment>
<dbReference type="InterPro" id="IPR036465">
    <property type="entry name" value="vWFA_dom_sf"/>
</dbReference>
<accession>A0AAV8QP94</accession>
<comment type="function">
    <text evidence="10 11">Component of the coat protein complex II (COPII) which promotes the formation of transport vesicles from the endoplasmic reticulum (ER). The coat has two main functions, the physical deformation of the endoplasmic reticulum membrane into vesicles and the selection of cargo molecules.</text>
</comment>
<keyword evidence="19" id="KW-1185">Reference proteome</keyword>
<dbReference type="FunFam" id="1.20.120.730:FF:000005">
    <property type="entry name" value="Protein transport protein SEC23"/>
    <property type="match status" value="1"/>
</dbReference>
<dbReference type="AlphaFoldDB" id="A0AAV8QP94"/>
<evidence type="ECO:0000259" key="17">
    <source>
        <dbReference type="Pfam" id="PF08033"/>
    </source>
</evidence>
<feature type="domain" description="Sec23/Sec24 trunk" evidence="15">
    <location>
        <begin position="135"/>
        <end position="410"/>
    </location>
</feature>
<evidence type="ECO:0000256" key="12">
    <source>
        <dbReference type="SAM" id="MobiDB-lite"/>
    </source>
</evidence>
<dbReference type="Pfam" id="PF04810">
    <property type="entry name" value="zf-Sec23_Sec24"/>
    <property type="match status" value="1"/>
</dbReference>
<dbReference type="InterPro" id="IPR037550">
    <property type="entry name" value="Sec23_C"/>
</dbReference>
<dbReference type="GO" id="GO:0006886">
    <property type="term" value="P:intracellular protein transport"/>
    <property type="evidence" value="ECO:0007669"/>
    <property type="project" value="InterPro"/>
</dbReference>
<dbReference type="Gene3D" id="3.40.20.10">
    <property type="entry name" value="Severin"/>
    <property type="match status" value="1"/>
</dbReference>
<sequence length="780" mass="85827">MSDDIAVGGGATPTPDPDGLDGVRMTWNSWPRSKVEASKCVIPVAASIAPIRASPFLVVLPYAPLRCKPPCGAVLNPFARVDFFAKIWICPFCFSRNHFPPHYAGINETNVPGELYSQCTTVEYAPPPLDAAAPPPPPVFLFVLDTCLIEEELGYVKSAMRRAIGLLPDHALVGLITFGTQVHLHELGFADMSKIYVFRGTKEISKEQILDHLGLSSAGVRHGAVTGAPRYTKGPQPNGLHPSTSVYRFLLPASDCDYTLNSLLDELQSDRWPVEAGNRALRCTGVALSVAAGLLGACVAGTGVRIIALVGGPCTVGPGMIVSKDLSEPVRSQKDLDKDAAPHFHKAIKFYDNLAKQLVNQGHVLDLFASALDQVGVAEMKVAVERTGGLVVLAESFGHPVFKHSFKRIFEDDEQSLGLAFNGTLDINCSKDIKIQGIIGPCTSLDKGSLCADSVVGQGNTTSWKMCGLDRTTCLTVFFDISPSERSSQPGIPNPQLYIQFLMHYQNPKGQMRLRVTTITRRWVDGSNTEELVEGFDQETAAVVLARYVSLKMEMEKEFDATRWLDRSLIRLCSRFGNYRKEDPASFTLHPNFSILPQFMFNLRRSQFIQVSNNSPDETAYFQMLLNRESITNSVVMIQPSLLSYSFNSPPAPALLDVASISADHILLLDAYFSIVIFHGMTIAQWRNMGYQNQPEHQAFSQLLQAPQDDAQMIIRDRFPVPRLVICDQHGSQARFLLVKLNPSSTYNSAHEVVPGGDVIFTDDVSLQVFSEHLQRLAVQ</sequence>
<evidence type="ECO:0000259" key="15">
    <source>
        <dbReference type="Pfam" id="PF04811"/>
    </source>
</evidence>
<evidence type="ECO:0000256" key="11">
    <source>
        <dbReference type="RuleBase" id="RU365030"/>
    </source>
</evidence>
<comment type="subcellular location">
    <subcellularLocation>
        <location evidence="11">Cytoplasmic vesicle</location>
        <location evidence="11">COPII-coated vesicle membrane</location>
        <topology evidence="11">Peripheral membrane protein</topology>
        <orientation evidence="11">Cytoplasmic side</orientation>
    </subcellularLocation>
    <subcellularLocation>
        <location evidence="11">Endoplasmic reticulum membrane</location>
        <topology evidence="11">Peripheral membrane protein</topology>
        <orientation evidence="11">Cytoplasmic side</orientation>
    </subcellularLocation>
</comment>
<evidence type="ECO:0000259" key="13">
    <source>
        <dbReference type="Pfam" id="PF00626"/>
    </source>
</evidence>
<keyword evidence="3 11" id="KW-0479">Metal-binding</keyword>
<dbReference type="Gene3D" id="3.40.50.410">
    <property type="entry name" value="von Willebrand factor, type A domain"/>
    <property type="match status" value="1"/>
</dbReference>
<protein>
    <recommendedName>
        <fullName evidence="11">Protein transport protein SEC23</fullName>
    </recommendedName>
</protein>
<evidence type="ECO:0000256" key="10">
    <source>
        <dbReference type="ARBA" id="ARBA00025471"/>
    </source>
</evidence>
<evidence type="ECO:0000259" key="16">
    <source>
        <dbReference type="Pfam" id="PF04815"/>
    </source>
</evidence>
<dbReference type="EMBL" id="JAQQAF010000006">
    <property type="protein sequence ID" value="KAJ8477127.1"/>
    <property type="molecule type" value="Genomic_DNA"/>
</dbReference>
<dbReference type="Gene3D" id="2.30.30.380">
    <property type="entry name" value="Zn-finger domain of Sec23/24"/>
    <property type="match status" value="1"/>
</dbReference>
<feature type="region of interest" description="Disordered" evidence="12">
    <location>
        <begin position="1"/>
        <end position="22"/>
    </location>
</feature>
<dbReference type="InterPro" id="IPR006900">
    <property type="entry name" value="Sec23/24_helical_dom"/>
</dbReference>
<comment type="similarity">
    <text evidence="1 11">Belongs to the SEC23/SEC24 family. SEC23 subfamily.</text>
</comment>
<dbReference type="Pfam" id="PF04811">
    <property type="entry name" value="Sec23_trunk"/>
    <property type="match status" value="1"/>
</dbReference>
<keyword evidence="11" id="KW-0963">Cytoplasm</keyword>
<dbReference type="Pfam" id="PF00626">
    <property type="entry name" value="Gelsolin"/>
    <property type="match status" value="1"/>
</dbReference>
<evidence type="ECO:0000256" key="9">
    <source>
        <dbReference type="ARBA" id="ARBA00023329"/>
    </source>
</evidence>
<evidence type="ECO:0000256" key="6">
    <source>
        <dbReference type="ARBA" id="ARBA00022892"/>
    </source>
</evidence>
<organism evidence="18 19">
    <name type="scientific">Ensete ventricosum</name>
    <name type="common">Abyssinian banana</name>
    <name type="synonym">Musa ensete</name>
    <dbReference type="NCBI Taxonomy" id="4639"/>
    <lineage>
        <taxon>Eukaryota</taxon>
        <taxon>Viridiplantae</taxon>
        <taxon>Streptophyta</taxon>
        <taxon>Embryophyta</taxon>
        <taxon>Tracheophyta</taxon>
        <taxon>Spermatophyta</taxon>
        <taxon>Magnoliopsida</taxon>
        <taxon>Liliopsida</taxon>
        <taxon>Zingiberales</taxon>
        <taxon>Musaceae</taxon>
        <taxon>Ensete</taxon>
    </lineage>
</organism>
<dbReference type="GO" id="GO:0005096">
    <property type="term" value="F:GTPase activator activity"/>
    <property type="evidence" value="ECO:0007669"/>
    <property type="project" value="TreeGrafter"/>
</dbReference>
<evidence type="ECO:0000256" key="7">
    <source>
        <dbReference type="ARBA" id="ARBA00022927"/>
    </source>
</evidence>
<dbReference type="InterPro" id="IPR006896">
    <property type="entry name" value="Sec23/24_trunk_dom"/>
</dbReference>
<keyword evidence="5 11" id="KW-0862">Zinc</keyword>
<dbReference type="InterPro" id="IPR012990">
    <property type="entry name" value="Beta-sandwich_Sec23_24"/>
</dbReference>
<evidence type="ECO:0000259" key="14">
    <source>
        <dbReference type="Pfam" id="PF04810"/>
    </source>
</evidence>
<dbReference type="InterPro" id="IPR036175">
    <property type="entry name" value="Sec23/24_helical_dom_sf"/>
</dbReference>
<evidence type="ECO:0000256" key="3">
    <source>
        <dbReference type="ARBA" id="ARBA00022723"/>
    </source>
</evidence>
<feature type="domain" description="Gelsolin-like" evidence="13">
    <location>
        <begin position="650"/>
        <end position="737"/>
    </location>
</feature>
<dbReference type="GO" id="GO:0005789">
    <property type="term" value="C:endoplasmic reticulum membrane"/>
    <property type="evidence" value="ECO:0007669"/>
    <property type="project" value="UniProtKB-SubCell"/>
</dbReference>
<dbReference type="InterPro" id="IPR036180">
    <property type="entry name" value="Gelsolin-like_dom_sf"/>
</dbReference>
<dbReference type="GO" id="GO:0090110">
    <property type="term" value="P:COPII-coated vesicle cargo loading"/>
    <property type="evidence" value="ECO:0007669"/>
    <property type="project" value="TreeGrafter"/>
</dbReference>
<feature type="domain" description="Sec23/Sec24 beta-sandwich" evidence="17">
    <location>
        <begin position="420"/>
        <end position="524"/>
    </location>
</feature>
<dbReference type="Gene3D" id="1.20.120.730">
    <property type="entry name" value="Sec23/Sec24 helical domain"/>
    <property type="match status" value="1"/>
</dbReference>
<keyword evidence="7 11" id="KW-0653">Protein transport</keyword>
<keyword evidence="8 11" id="KW-0472">Membrane</keyword>
<keyword evidence="9 11" id="KW-0968">Cytoplasmic vesicle</keyword>
<dbReference type="Proteomes" id="UP001222027">
    <property type="component" value="Unassembled WGS sequence"/>
</dbReference>
<keyword evidence="4 11" id="KW-0256">Endoplasmic reticulum</keyword>
<dbReference type="InterPro" id="IPR007123">
    <property type="entry name" value="Gelsolin-like_dom"/>
</dbReference>
<keyword evidence="2 11" id="KW-0813">Transport</keyword>
<name>A0AAV8QP94_ENSVE</name>
<dbReference type="GO" id="GO:0008270">
    <property type="term" value="F:zinc ion binding"/>
    <property type="evidence" value="ECO:0007669"/>
    <property type="project" value="InterPro"/>
</dbReference>
<dbReference type="PANTHER" id="PTHR11141">
    <property type="entry name" value="PROTEIN TRANSPORT PROTEIN SEC23"/>
    <property type="match status" value="1"/>
</dbReference>
<keyword evidence="6 11" id="KW-0931">ER-Golgi transport</keyword>
<evidence type="ECO:0000256" key="5">
    <source>
        <dbReference type="ARBA" id="ARBA00022833"/>
    </source>
</evidence>
<dbReference type="Pfam" id="PF08033">
    <property type="entry name" value="Sec23_BS"/>
    <property type="match status" value="1"/>
</dbReference>
<dbReference type="InterPro" id="IPR037364">
    <property type="entry name" value="Sec23"/>
</dbReference>
<dbReference type="GO" id="GO:0030127">
    <property type="term" value="C:COPII vesicle coat"/>
    <property type="evidence" value="ECO:0007669"/>
    <property type="project" value="InterPro"/>
</dbReference>
<dbReference type="SUPFAM" id="SSF81995">
    <property type="entry name" value="beta-sandwich domain of Sec23/24"/>
    <property type="match status" value="1"/>
</dbReference>
<feature type="domain" description="Zinc finger Sec23/Sec24-type" evidence="14">
    <location>
        <begin position="64"/>
        <end position="103"/>
    </location>
</feature>
<dbReference type="PANTHER" id="PTHR11141:SF0">
    <property type="entry name" value="PROTEIN TRANSPORT PROTEIN SEC23"/>
    <property type="match status" value="1"/>
</dbReference>
<proteinExistence type="inferred from homology"/>
<gene>
    <name evidence="18" type="ORF">OPV22_020854</name>
</gene>
<dbReference type="SUPFAM" id="SSF53300">
    <property type="entry name" value="vWA-like"/>
    <property type="match status" value="1"/>
</dbReference>
<evidence type="ECO:0000256" key="1">
    <source>
        <dbReference type="ARBA" id="ARBA00009210"/>
    </source>
</evidence>
<dbReference type="GO" id="GO:0070971">
    <property type="term" value="C:endoplasmic reticulum exit site"/>
    <property type="evidence" value="ECO:0007669"/>
    <property type="project" value="TreeGrafter"/>
</dbReference>
<evidence type="ECO:0000256" key="8">
    <source>
        <dbReference type="ARBA" id="ARBA00023136"/>
    </source>
</evidence>
<dbReference type="InterPro" id="IPR036174">
    <property type="entry name" value="Znf_Sec23_Sec24_sf"/>
</dbReference>
<evidence type="ECO:0000256" key="2">
    <source>
        <dbReference type="ARBA" id="ARBA00022448"/>
    </source>
</evidence>
<dbReference type="InterPro" id="IPR029006">
    <property type="entry name" value="ADF-H/Gelsolin-like_dom_sf"/>
</dbReference>
<evidence type="ECO:0000313" key="18">
    <source>
        <dbReference type="EMBL" id="KAJ8477127.1"/>
    </source>
</evidence>
<dbReference type="FunFam" id="3.40.20.10:FF:000014">
    <property type="entry name" value="Protein transport protein SEC23"/>
    <property type="match status" value="1"/>
</dbReference>
<feature type="domain" description="Sec23/Sec24 helical" evidence="16">
    <location>
        <begin position="537"/>
        <end position="635"/>
    </location>
</feature>
<reference evidence="18 19" key="1">
    <citation type="submission" date="2022-12" db="EMBL/GenBank/DDBJ databases">
        <title>Chromosome-scale assembly of the Ensete ventricosum genome.</title>
        <authorList>
            <person name="Dussert Y."/>
            <person name="Stocks J."/>
            <person name="Wendawek A."/>
            <person name="Woldeyes F."/>
            <person name="Nichols R.A."/>
            <person name="Borrell J.S."/>
        </authorList>
    </citation>
    <scope>NUCLEOTIDE SEQUENCE [LARGE SCALE GENOMIC DNA]</scope>
    <source>
        <strain evidence="19">cv. Maze</strain>
        <tissue evidence="18">Seeds</tissue>
    </source>
</reference>
<dbReference type="SUPFAM" id="SSF81811">
    <property type="entry name" value="Helical domain of Sec23/24"/>
    <property type="match status" value="1"/>
</dbReference>
<dbReference type="FunFam" id="2.30.30.380:FF:000001">
    <property type="entry name" value="Protein transport protein SEC23"/>
    <property type="match status" value="1"/>
</dbReference>
<evidence type="ECO:0000256" key="4">
    <source>
        <dbReference type="ARBA" id="ARBA00022824"/>
    </source>
</evidence>
<dbReference type="SUPFAM" id="SSF82919">
    <property type="entry name" value="Zn-finger domain of Sec23/24"/>
    <property type="match status" value="1"/>
</dbReference>
<dbReference type="InterPro" id="IPR006895">
    <property type="entry name" value="Znf_Sec23_Sec24"/>
</dbReference>
<dbReference type="SUPFAM" id="SSF82754">
    <property type="entry name" value="C-terminal, gelsolin-like domain of Sec23/24"/>
    <property type="match status" value="1"/>
</dbReference>
<dbReference type="Gene3D" id="2.60.40.1670">
    <property type="entry name" value="beta-sandwich domain of Sec23/24"/>
    <property type="match status" value="1"/>
</dbReference>